<comment type="caution">
    <text evidence="14">The sequence shown here is derived from an EMBL/GenBank/DDBJ whole genome shotgun (WGS) entry which is preliminary data.</text>
</comment>
<evidence type="ECO:0000256" key="5">
    <source>
        <dbReference type="ARBA" id="ARBA00022723"/>
    </source>
</evidence>
<dbReference type="Pfam" id="PF11953">
    <property type="entry name" value="DUF3470"/>
    <property type="match status" value="1"/>
</dbReference>
<dbReference type="GO" id="GO:0051539">
    <property type="term" value="F:4 iron, 4 sulfur cluster binding"/>
    <property type="evidence" value="ECO:0007669"/>
    <property type="project" value="UniProtKB-KW"/>
</dbReference>
<dbReference type="Proteomes" id="UP001155380">
    <property type="component" value="Unassembled WGS sequence"/>
</dbReference>
<dbReference type="SUPFAM" id="SSF54862">
    <property type="entry name" value="4Fe-4S ferredoxins"/>
    <property type="match status" value="1"/>
</dbReference>
<comment type="function">
    <text evidence="11">Ferredoxins are iron-sulfur proteins that transfer electrons in a wide variety of metabolic reactions.</text>
</comment>
<evidence type="ECO:0000256" key="10">
    <source>
        <dbReference type="ARBA" id="ARBA00023291"/>
    </source>
</evidence>
<keyword evidence="9 11" id="KW-0411">Iron-sulfur</keyword>
<dbReference type="EMBL" id="JAMXLX010000003">
    <property type="protein sequence ID" value="MCO5957480.1"/>
    <property type="molecule type" value="Genomic_DNA"/>
</dbReference>
<protein>
    <recommendedName>
        <fullName evidence="11">Ferredoxin</fullName>
    </recommendedName>
</protein>
<evidence type="ECO:0000256" key="9">
    <source>
        <dbReference type="ARBA" id="ARBA00023014"/>
    </source>
</evidence>
<dbReference type="GO" id="GO:0051538">
    <property type="term" value="F:3 iron, 4 sulfur cluster binding"/>
    <property type="evidence" value="ECO:0007669"/>
    <property type="project" value="UniProtKB-KW"/>
</dbReference>
<dbReference type="PROSITE" id="PS51379">
    <property type="entry name" value="4FE4S_FER_2"/>
    <property type="match status" value="2"/>
</dbReference>
<feature type="domain" description="4Fe-4S ferredoxin-type" evidence="12">
    <location>
        <begin position="31"/>
        <end position="60"/>
    </location>
</feature>
<dbReference type="InterPro" id="IPR050294">
    <property type="entry name" value="RnfB_subfamily"/>
</dbReference>
<dbReference type="PROSITE" id="PS00198">
    <property type="entry name" value="4FE4S_FER_1"/>
    <property type="match status" value="1"/>
</dbReference>
<comment type="cofactor">
    <cofactor evidence="1 11">
        <name>[3Fe-4S] cluster</name>
        <dbReference type="ChEBI" id="CHEBI:21137"/>
    </cofactor>
</comment>
<keyword evidence="10 11" id="KW-0003">3Fe-4S</keyword>
<evidence type="ECO:0000256" key="6">
    <source>
        <dbReference type="ARBA" id="ARBA00022737"/>
    </source>
</evidence>
<evidence type="ECO:0000313" key="14">
    <source>
        <dbReference type="EMBL" id="MCO5957480.1"/>
    </source>
</evidence>
<reference evidence="14 15" key="1">
    <citation type="submission" date="2022-06" db="EMBL/GenBank/DDBJ databases">
        <authorList>
            <person name="Sun Q."/>
        </authorList>
    </citation>
    <scope>NUCLEOTIDE SEQUENCE</scope>
    <source>
        <strain evidence="14">S101</strain>
        <strain evidence="13 15">S153</strain>
    </source>
</reference>
<name>A0AAJ1BXY5_9HYPH</name>
<accession>A0AAJ1BXY5</accession>
<evidence type="ECO:0000256" key="3">
    <source>
        <dbReference type="ARBA" id="ARBA00022448"/>
    </source>
</evidence>
<dbReference type="InterPro" id="IPR000813">
    <property type="entry name" value="7Fe_ferredoxin"/>
</dbReference>
<keyword evidence="5 11" id="KW-0479">Metal-binding</keyword>
<proteinExistence type="predicted"/>
<evidence type="ECO:0000256" key="2">
    <source>
        <dbReference type="ARBA" id="ARBA00001966"/>
    </source>
</evidence>
<dbReference type="EMBL" id="JAMQAY010000005">
    <property type="protein sequence ID" value="MCM2402319.1"/>
    <property type="molecule type" value="Genomic_DNA"/>
</dbReference>
<dbReference type="PANTHER" id="PTHR42859">
    <property type="entry name" value="OXIDOREDUCTASE"/>
    <property type="match status" value="1"/>
</dbReference>
<dbReference type="InterPro" id="IPR017896">
    <property type="entry name" value="4Fe4S_Fe-S-bd"/>
</dbReference>
<evidence type="ECO:0000256" key="11">
    <source>
        <dbReference type="RuleBase" id="RU364098"/>
    </source>
</evidence>
<evidence type="ECO:0000313" key="15">
    <source>
        <dbReference type="Proteomes" id="UP001155079"/>
    </source>
</evidence>
<dbReference type="PRINTS" id="PR00354">
    <property type="entry name" value="7FE8SFRDOXIN"/>
</dbReference>
<evidence type="ECO:0000313" key="13">
    <source>
        <dbReference type="EMBL" id="MCM2402319.1"/>
    </source>
</evidence>
<keyword evidence="8 11" id="KW-0408">Iron</keyword>
<dbReference type="GO" id="GO:0009055">
    <property type="term" value="F:electron transfer activity"/>
    <property type="evidence" value="ECO:0007669"/>
    <property type="project" value="InterPro"/>
</dbReference>
<evidence type="ECO:0000259" key="12">
    <source>
        <dbReference type="PROSITE" id="PS51379"/>
    </source>
</evidence>
<evidence type="ECO:0000256" key="7">
    <source>
        <dbReference type="ARBA" id="ARBA00022982"/>
    </source>
</evidence>
<dbReference type="NCBIfam" id="NF045490">
    <property type="entry name" value="FdxA_Protbact"/>
    <property type="match status" value="1"/>
</dbReference>
<sequence>MTYIVTDNCIRCKYTDCVEVCPVDCFYEGENFLVIHPDECIDCGVCEPECPAEAIKPDTEPGLDKWLQINTEYAKIWPNITVKRDPMEEAREMDGVEGKYELYFSPNPGKGD</sequence>
<evidence type="ECO:0000256" key="4">
    <source>
        <dbReference type="ARBA" id="ARBA00022485"/>
    </source>
</evidence>
<dbReference type="RefSeq" id="WP_250913495.1">
    <property type="nucleotide sequence ID" value="NZ_JAMQAY010000005.1"/>
</dbReference>
<gene>
    <name evidence="13" type="ORF">NBH20_14210</name>
    <name evidence="14" type="ORF">NBH21_11905</name>
</gene>
<evidence type="ECO:0000256" key="1">
    <source>
        <dbReference type="ARBA" id="ARBA00001927"/>
    </source>
</evidence>
<dbReference type="AlphaFoldDB" id="A0AAJ1BXY5"/>
<keyword evidence="7 11" id="KW-0249">Electron transport</keyword>
<dbReference type="PANTHER" id="PTHR42859:SF2">
    <property type="entry name" value="FERREDOXIN"/>
    <property type="match status" value="1"/>
</dbReference>
<dbReference type="Gene3D" id="3.30.70.20">
    <property type="match status" value="1"/>
</dbReference>
<comment type="cofactor">
    <cofactor evidence="2 11">
        <name>[4Fe-4S] cluster</name>
        <dbReference type="ChEBI" id="CHEBI:49883"/>
    </cofactor>
</comment>
<keyword evidence="15" id="KW-1185">Reference proteome</keyword>
<dbReference type="InterPro" id="IPR054829">
    <property type="entry name" value="FdxA"/>
</dbReference>
<feature type="domain" description="4Fe-4S ferredoxin-type" evidence="12">
    <location>
        <begin position="1"/>
        <end position="30"/>
    </location>
</feature>
<dbReference type="Pfam" id="PF00037">
    <property type="entry name" value="Fer4"/>
    <property type="match status" value="1"/>
</dbReference>
<keyword evidence="3 11" id="KW-0813">Transport</keyword>
<dbReference type="InterPro" id="IPR017900">
    <property type="entry name" value="4Fe4S_Fe_S_CS"/>
</dbReference>
<dbReference type="InterPro" id="IPR022569">
    <property type="entry name" value="Fd_C"/>
</dbReference>
<evidence type="ECO:0000256" key="8">
    <source>
        <dbReference type="ARBA" id="ARBA00023004"/>
    </source>
</evidence>
<organism evidence="14 16">
    <name type="scientific">Ciceribacter sichuanensis</name>
    <dbReference type="NCBI Taxonomy" id="2949647"/>
    <lineage>
        <taxon>Bacteria</taxon>
        <taxon>Pseudomonadati</taxon>
        <taxon>Pseudomonadota</taxon>
        <taxon>Alphaproteobacteria</taxon>
        <taxon>Hyphomicrobiales</taxon>
        <taxon>Rhizobiaceae</taxon>
        <taxon>Ciceribacter</taxon>
    </lineage>
</organism>
<dbReference type="Proteomes" id="UP001155079">
    <property type="component" value="Unassembled WGS sequence"/>
</dbReference>
<keyword evidence="6 11" id="KW-0677">Repeat</keyword>
<keyword evidence="4 11" id="KW-0004">4Fe-4S</keyword>
<dbReference type="GO" id="GO:0046872">
    <property type="term" value="F:metal ion binding"/>
    <property type="evidence" value="ECO:0007669"/>
    <property type="project" value="UniProtKB-KW"/>
</dbReference>
<evidence type="ECO:0000313" key="16">
    <source>
        <dbReference type="Proteomes" id="UP001155380"/>
    </source>
</evidence>